<comment type="caution">
    <text evidence="4">The sequence shown here is derived from an EMBL/GenBank/DDBJ whole genome shotgun (WGS) entry which is preliminary data.</text>
</comment>
<evidence type="ECO:0000256" key="1">
    <source>
        <dbReference type="ARBA" id="ARBA00001968"/>
    </source>
</evidence>
<feature type="non-terminal residue" evidence="4">
    <location>
        <position position="173"/>
    </location>
</feature>
<protein>
    <recommendedName>
        <fullName evidence="3">DDE Tnp4 domain-containing protein</fullName>
    </recommendedName>
</protein>
<keyword evidence="2" id="KW-0479">Metal-binding</keyword>
<dbReference type="EMBL" id="JANEYF010005621">
    <property type="protein sequence ID" value="KAJ8927528.1"/>
    <property type="molecule type" value="Genomic_DNA"/>
</dbReference>
<reference evidence="4" key="1">
    <citation type="journal article" date="2023" name="Insect Mol. Biol.">
        <title>Genome sequencing provides insights into the evolution of gene families encoding plant cell wall-degrading enzymes in longhorned beetles.</title>
        <authorList>
            <person name="Shin N.R."/>
            <person name="Okamura Y."/>
            <person name="Kirsch R."/>
            <person name="Pauchet Y."/>
        </authorList>
    </citation>
    <scope>NUCLEOTIDE SEQUENCE</scope>
    <source>
        <strain evidence="4">RBIC_L_NR</strain>
    </source>
</reference>
<proteinExistence type="predicted"/>
<keyword evidence="5" id="KW-1185">Reference proteome</keyword>
<evidence type="ECO:0000259" key="3">
    <source>
        <dbReference type="Pfam" id="PF13359"/>
    </source>
</evidence>
<dbReference type="Proteomes" id="UP001162156">
    <property type="component" value="Unassembled WGS sequence"/>
</dbReference>
<dbReference type="InterPro" id="IPR027806">
    <property type="entry name" value="HARBI1_dom"/>
</dbReference>
<sequence>MALIGLGRQLRDASNPFQLTDFEFIRLFRAERETARYLVNRIQGQLLPSRSDGLTPQMKVLITLRFLGFGSYQRVIGQGFYISVSQPTVSRCIRLICDERFNVNANFPGSVHDQFIFNASQVKQEMRRLHRDRIGKYFLLGDSGYALDKYMLIPVLNALLDTAEERYTRRHSQ</sequence>
<feature type="domain" description="DDE Tnp4" evidence="3">
    <location>
        <begin position="102"/>
        <end position="173"/>
    </location>
</feature>
<evidence type="ECO:0000313" key="4">
    <source>
        <dbReference type="EMBL" id="KAJ8927528.1"/>
    </source>
</evidence>
<comment type="cofactor">
    <cofactor evidence="1">
        <name>a divalent metal cation</name>
        <dbReference type="ChEBI" id="CHEBI:60240"/>
    </cofactor>
</comment>
<name>A0AAV8WMF0_9CUCU</name>
<gene>
    <name evidence="4" type="ORF">NQ314_019995</name>
</gene>
<accession>A0AAV8WMF0</accession>
<evidence type="ECO:0000256" key="2">
    <source>
        <dbReference type="ARBA" id="ARBA00022723"/>
    </source>
</evidence>
<dbReference type="GO" id="GO:0046872">
    <property type="term" value="F:metal ion binding"/>
    <property type="evidence" value="ECO:0007669"/>
    <property type="project" value="UniProtKB-KW"/>
</dbReference>
<evidence type="ECO:0000313" key="5">
    <source>
        <dbReference type="Proteomes" id="UP001162156"/>
    </source>
</evidence>
<organism evidence="4 5">
    <name type="scientific">Rhamnusium bicolor</name>
    <dbReference type="NCBI Taxonomy" id="1586634"/>
    <lineage>
        <taxon>Eukaryota</taxon>
        <taxon>Metazoa</taxon>
        <taxon>Ecdysozoa</taxon>
        <taxon>Arthropoda</taxon>
        <taxon>Hexapoda</taxon>
        <taxon>Insecta</taxon>
        <taxon>Pterygota</taxon>
        <taxon>Neoptera</taxon>
        <taxon>Endopterygota</taxon>
        <taxon>Coleoptera</taxon>
        <taxon>Polyphaga</taxon>
        <taxon>Cucujiformia</taxon>
        <taxon>Chrysomeloidea</taxon>
        <taxon>Cerambycidae</taxon>
        <taxon>Lepturinae</taxon>
        <taxon>Rhagiini</taxon>
        <taxon>Rhamnusium</taxon>
    </lineage>
</organism>
<dbReference type="Pfam" id="PF13359">
    <property type="entry name" value="DDE_Tnp_4"/>
    <property type="match status" value="1"/>
</dbReference>
<dbReference type="AlphaFoldDB" id="A0AAV8WMF0"/>